<evidence type="ECO:0000313" key="3">
    <source>
        <dbReference type="Proteomes" id="UP001595990"/>
    </source>
</evidence>
<accession>A0ABV9BF91</accession>
<organism evidence="2 3">
    <name type="scientific">Streptomyces ehimensis</name>
    <dbReference type="NCBI Taxonomy" id="68195"/>
    <lineage>
        <taxon>Bacteria</taxon>
        <taxon>Bacillati</taxon>
        <taxon>Actinomycetota</taxon>
        <taxon>Actinomycetes</taxon>
        <taxon>Kitasatosporales</taxon>
        <taxon>Streptomycetaceae</taxon>
        <taxon>Streptomyces</taxon>
    </lineage>
</organism>
<evidence type="ECO:0000313" key="2">
    <source>
        <dbReference type="EMBL" id="MFC4512653.1"/>
    </source>
</evidence>
<dbReference type="Proteomes" id="UP001595990">
    <property type="component" value="Unassembled WGS sequence"/>
</dbReference>
<dbReference type="EMBL" id="JBHSFS010000002">
    <property type="protein sequence ID" value="MFC4512653.1"/>
    <property type="molecule type" value="Genomic_DNA"/>
</dbReference>
<sequence>MSTAPLSSGAVPDVPGFQPTHVVPNEGLPTWATPDAAVPSEPLDPLLPVRLLARRGDWGQVLCSNGWSAWVDARLLVTLPQRPPGTGGALVRTADARELLAGVEETLGRYRQAVEDLTAGRTDGETFRLTTRDLRIGVVLAGEEVWLYDAAHDRWCYSDGATMTTVTGGEPSPDRDAGADAAWASGASAGSTRLDAGGPAAGSGPTGPGPGATRLNGGGAGPVGDGGGSGATGAGADGSGATRLGGGGR</sequence>
<dbReference type="RefSeq" id="WP_417922518.1">
    <property type="nucleotide sequence ID" value="NZ_JBHSFS010000002.1"/>
</dbReference>
<name>A0ABV9BF91_9ACTN</name>
<feature type="compositionally biased region" description="Gly residues" evidence="1">
    <location>
        <begin position="199"/>
        <end position="249"/>
    </location>
</feature>
<evidence type="ECO:0000256" key="1">
    <source>
        <dbReference type="SAM" id="MobiDB-lite"/>
    </source>
</evidence>
<feature type="region of interest" description="Disordered" evidence="1">
    <location>
        <begin position="1"/>
        <end position="28"/>
    </location>
</feature>
<gene>
    <name evidence="2" type="ORF">ACFPEN_06865</name>
</gene>
<comment type="caution">
    <text evidence="2">The sequence shown here is derived from an EMBL/GenBank/DDBJ whole genome shotgun (WGS) entry which is preliminary data.</text>
</comment>
<feature type="region of interest" description="Disordered" evidence="1">
    <location>
        <begin position="166"/>
        <end position="249"/>
    </location>
</feature>
<protein>
    <submittedName>
        <fullName evidence="2">Uncharacterized protein</fullName>
    </submittedName>
</protein>
<feature type="compositionally biased region" description="Low complexity" evidence="1">
    <location>
        <begin position="179"/>
        <end position="191"/>
    </location>
</feature>
<reference evidence="3" key="1">
    <citation type="journal article" date="2019" name="Int. J. Syst. Evol. Microbiol.">
        <title>The Global Catalogue of Microorganisms (GCM) 10K type strain sequencing project: providing services to taxonomists for standard genome sequencing and annotation.</title>
        <authorList>
            <consortium name="The Broad Institute Genomics Platform"/>
            <consortium name="The Broad Institute Genome Sequencing Center for Infectious Disease"/>
            <person name="Wu L."/>
            <person name="Ma J."/>
        </authorList>
    </citation>
    <scope>NUCLEOTIDE SEQUENCE [LARGE SCALE GENOMIC DNA]</scope>
    <source>
        <strain evidence="3">CECT 8064</strain>
    </source>
</reference>
<proteinExistence type="predicted"/>
<keyword evidence="3" id="KW-1185">Reference proteome</keyword>